<dbReference type="GO" id="GO:0008410">
    <property type="term" value="F:CoA-transferase activity"/>
    <property type="evidence" value="ECO:0007669"/>
    <property type="project" value="TreeGrafter"/>
</dbReference>
<protein>
    <submittedName>
        <fullName evidence="2">CoA transferase</fullName>
    </submittedName>
</protein>
<dbReference type="RefSeq" id="WP_198883764.1">
    <property type="nucleotide sequence ID" value="NZ_JAEKJA010000021.1"/>
</dbReference>
<comment type="caution">
    <text evidence="2">The sequence shown here is derived from an EMBL/GenBank/DDBJ whole genome shotgun (WGS) entry which is preliminary data.</text>
</comment>
<evidence type="ECO:0000313" key="3">
    <source>
        <dbReference type="Proteomes" id="UP000609531"/>
    </source>
</evidence>
<reference evidence="2" key="1">
    <citation type="submission" date="2020-12" db="EMBL/GenBank/DDBJ databases">
        <title>Bacterial taxonomy.</title>
        <authorList>
            <person name="Pan X."/>
        </authorList>
    </citation>
    <scope>NUCLEOTIDE SEQUENCE</scope>
    <source>
        <strain evidence="2">B2012</strain>
    </source>
</reference>
<organism evidence="2 3">
    <name type="scientific">Acuticoccus mangrovi</name>
    <dbReference type="NCBI Taxonomy" id="2796142"/>
    <lineage>
        <taxon>Bacteria</taxon>
        <taxon>Pseudomonadati</taxon>
        <taxon>Pseudomonadota</taxon>
        <taxon>Alphaproteobacteria</taxon>
        <taxon>Hyphomicrobiales</taxon>
        <taxon>Amorphaceae</taxon>
        <taxon>Acuticoccus</taxon>
    </lineage>
</organism>
<dbReference type="AlphaFoldDB" id="A0A934IJJ2"/>
<evidence type="ECO:0000313" key="2">
    <source>
        <dbReference type="EMBL" id="MBJ3777859.1"/>
    </source>
</evidence>
<dbReference type="PANTHER" id="PTHR48207:SF3">
    <property type="entry name" value="SUCCINATE--HYDROXYMETHYLGLUTARATE COA-TRANSFERASE"/>
    <property type="match status" value="1"/>
</dbReference>
<accession>A0A934IJJ2</accession>
<dbReference type="PANTHER" id="PTHR48207">
    <property type="entry name" value="SUCCINATE--HYDROXYMETHYLGLUTARATE COA-TRANSFERASE"/>
    <property type="match status" value="1"/>
</dbReference>
<dbReference type="Proteomes" id="UP000609531">
    <property type="component" value="Unassembled WGS sequence"/>
</dbReference>
<name>A0A934IJJ2_9HYPH</name>
<gene>
    <name evidence="2" type="ORF">JCR33_19295</name>
</gene>
<dbReference type="Pfam" id="PF02515">
    <property type="entry name" value="CoA_transf_3"/>
    <property type="match status" value="1"/>
</dbReference>
<keyword evidence="3" id="KW-1185">Reference proteome</keyword>
<sequence length="388" mass="40293">MTDLPPPLDGVRVLDFSRVLAGPFCTALLADAGADVVKVEAPAGDDARHFEPRTGEESGYFLLINRNKRSVVLDLKSEEGRAVAHALARRADIVVENFKPGVAARLGIDYASLAAQNPRLVYASISGFGQTGPLTDRPAYDIIAQAMSGLMSVNGSRDGPPTRVGESMGDLISGLHATWAILAALNGARRDGRGQHLDVAMVDSLFATMLTVLAQHLFTGRVPQREGNAHPLSAPLDAFQAADGMLIIAVANDTLFARLASAIGKPGLAADPRFATDAVRKANEGALKGEIEAWTGARTAVDAVAALSAVGVPASPILAIDEVVASAHAKARGLVSSALHDALGEIPVVRQPVHFLGSGPLPCRAAPTLGADTRDVLAEIGWPSAAAE</sequence>
<dbReference type="InterPro" id="IPR044855">
    <property type="entry name" value="CoA-Trfase_III_dom3_sf"/>
</dbReference>
<dbReference type="InterPro" id="IPR050483">
    <property type="entry name" value="CoA-transferase_III_domain"/>
</dbReference>
<dbReference type="Gene3D" id="3.30.1540.10">
    <property type="entry name" value="formyl-coa transferase, domain 3"/>
    <property type="match status" value="1"/>
</dbReference>
<evidence type="ECO:0000256" key="1">
    <source>
        <dbReference type="ARBA" id="ARBA00022679"/>
    </source>
</evidence>
<keyword evidence="1 2" id="KW-0808">Transferase</keyword>
<dbReference type="InterPro" id="IPR003673">
    <property type="entry name" value="CoA-Trfase_fam_III"/>
</dbReference>
<dbReference type="SUPFAM" id="SSF89796">
    <property type="entry name" value="CoA-transferase family III (CaiB/BaiF)"/>
    <property type="match status" value="1"/>
</dbReference>
<dbReference type="Gene3D" id="3.40.50.10540">
    <property type="entry name" value="Crotonobetainyl-coa:carnitine coa-transferase, domain 1"/>
    <property type="match status" value="1"/>
</dbReference>
<dbReference type="EMBL" id="JAEKJA010000021">
    <property type="protein sequence ID" value="MBJ3777859.1"/>
    <property type="molecule type" value="Genomic_DNA"/>
</dbReference>
<proteinExistence type="predicted"/>
<dbReference type="InterPro" id="IPR023606">
    <property type="entry name" value="CoA-Trfase_III_dom_1_sf"/>
</dbReference>